<dbReference type="OrthoDB" id="7418600at2"/>
<name>A0A4P6JWP4_KTERU</name>
<dbReference type="InterPro" id="IPR029063">
    <property type="entry name" value="SAM-dependent_MTases_sf"/>
</dbReference>
<evidence type="ECO:0000256" key="2">
    <source>
        <dbReference type="ARBA" id="ARBA00022679"/>
    </source>
</evidence>
<dbReference type="PANTHER" id="PTHR43712">
    <property type="entry name" value="PUTATIVE (AFU_ORTHOLOGUE AFUA_4G14580)-RELATED"/>
    <property type="match status" value="1"/>
</dbReference>
<dbReference type="Gene3D" id="1.10.10.10">
    <property type="entry name" value="Winged helix-like DNA-binding domain superfamily/Winged helix DNA-binding domain"/>
    <property type="match status" value="1"/>
</dbReference>
<dbReference type="SUPFAM" id="SSF53335">
    <property type="entry name" value="S-adenosyl-L-methionine-dependent methyltransferases"/>
    <property type="match status" value="1"/>
</dbReference>
<dbReference type="InterPro" id="IPR001077">
    <property type="entry name" value="COMT_C"/>
</dbReference>
<dbReference type="Gene3D" id="1.10.287.1350">
    <property type="match status" value="1"/>
</dbReference>
<feature type="region of interest" description="Disordered" evidence="5">
    <location>
        <begin position="1"/>
        <end position="25"/>
    </location>
</feature>
<evidence type="ECO:0000313" key="8">
    <source>
        <dbReference type="EMBL" id="QBD79802.1"/>
    </source>
</evidence>
<sequence length="332" mass="36247">MKNTTSGFDPHHKNKETSENTLAASDPQQVEDLLLKLMAFRGARALQVFAELGIADLLQEGPQSAAQLAQATGSHELSLYRVLRVAAAQGVMEEIEHQVFAQNEMSSYFLSAHPAGLRYQAMMLGASYDSGAALKLDECVRTGKSAIQKLYGSSIWEYLAGHPGESLVYNRAMTALSGLDTLPILQGYDFSTFRSLVDVAGGHGFFLFSLLKAYPALRGILFDRPQVISEASMEEDVADRCSLLAGDMFAEIPAGADAYFLKHIIHDWGDEACSVLLNKCREAMPKHSKLLIVEVIMPPTGARLLDTLFDLAMLIKQGEGAHERTRGNFSSS</sequence>
<dbReference type="PANTHER" id="PTHR43712:SF2">
    <property type="entry name" value="O-METHYLTRANSFERASE CICE"/>
    <property type="match status" value="1"/>
</dbReference>
<dbReference type="GO" id="GO:0046983">
    <property type="term" value="F:protein dimerization activity"/>
    <property type="evidence" value="ECO:0007669"/>
    <property type="project" value="InterPro"/>
</dbReference>
<keyword evidence="2 8" id="KW-0808">Transferase</keyword>
<dbReference type="EMBL" id="CP035758">
    <property type="protein sequence ID" value="QBD79802.1"/>
    <property type="molecule type" value="Genomic_DNA"/>
</dbReference>
<dbReference type="KEGG" id="kbs:EPA93_29010"/>
<feature type="compositionally biased region" description="Basic and acidic residues" evidence="5">
    <location>
        <begin position="9"/>
        <end position="18"/>
    </location>
</feature>
<evidence type="ECO:0000259" key="7">
    <source>
        <dbReference type="Pfam" id="PF08100"/>
    </source>
</evidence>
<dbReference type="Gene3D" id="3.40.50.150">
    <property type="entry name" value="Vaccinia Virus protein VP39"/>
    <property type="match status" value="1"/>
</dbReference>
<dbReference type="Proteomes" id="UP000290365">
    <property type="component" value="Chromosome"/>
</dbReference>
<dbReference type="PROSITE" id="PS51683">
    <property type="entry name" value="SAM_OMT_II"/>
    <property type="match status" value="1"/>
</dbReference>
<dbReference type="GO" id="GO:0008171">
    <property type="term" value="F:O-methyltransferase activity"/>
    <property type="evidence" value="ECO:0007669"/>
    <property type="project" value="InterPro"/>
</dbReference>
<dbReference type="Pfam" id="PF00891">
    <property type="entry name" value="Methyltransf_2"/>
    <property type="match status" value="1"/>
</dbReference>
<dbReference type="InterPro" id="IPR012967">
    <property type="entry name" value="COMT_dimerisation"/>
</dbReference>
<dbReference type="InterPro" id="IPR016461">
    <property type="entry name" value="COMT-like"/>
</dbReference>
<proteinExistence type="predicted"/>
<feature type="domain" description="O-methyltransferase dimerisation" evidence="7">
    <location>
        <begin position="40"/>
        <end position="111"/>
    </location>
</feature>
<evidence type="ECO:0000259" key="6">
    <source>
        <dbReference type="Pfam" id="PF00891"/>
    </source>
</evidence>
<evidence type="ECO:0000256" key="4">
    <source>
        <dbReference type="PIRSR" id="PIRSR005739-1"/>
    </source>
</evidence>
<evidence type="ECO:0000313" key="9">
    <source>
        <dbReference type="Proteomes" id="UP000290365"/>
    </source>
</evidence>
<dbReference type="InterPro" id="IPR036388">
    <property type="entry name" value="WH-like_DNA-bd_sf"/>
</dbReference>
<gene>
    <name evidence="8" type="ORF">EPA93_29010</name>
</gene>
<dbReference type="SUPFAM" id="SSF46785">
    <property type="entry name" value="Winged helix' DNA-binding domain"/>
    <property type="match status" value="1"/>
</dbReference>
<dbReference type="PIRSF" id="PIRSF005739">
    <property type="entry name" value="O-mtase"/>
    <property type="match status" value="1"/>
</dbReference>
<reference evidence="8 9" key="1">
    <citation type="submission" date="2019-01" db="EMBL/GenBank/DDBJ databases">
        <title>Ktedonosporobacter rubrisoli SCAWS-G2.</title>
        <authorList>
            <person name="Huang Y."/>
            <person name="Yan B."/>
        </authorList>
    </citation>
    <scope>NUCLEOTIDE SEQUENCE [LARGE SCALE GENOMIC DNA]</scope>
    <source>
        <strain evidence="8 9">SCAWS-G2</strain>
    </source>
</reference>
<feature type="active site" description="Proton acceptor" evidence="4">
    <location>
        <position position="266"/>
    </location>
</feature>
<dbReference type="Pfam" id="PF08100">
    <property type="entry name" value="Dimerisation"/>
    <property type="match status" value="1"/>
</dbReference>
<evidence type="ECO:0000256" key="3">
    <source>
        <dbReference type="ARBA" id="ARBA00022691"/>
    </source>
</evidence>
<feature type="domain" description="O-methyltransferase C-terminal" evidence="6">
    <location>
        <begin position="135"/>
        <end position="329"/>
    </location>
</feature>
<keyword evidence="9" id="KW-1185">Reference proteome</keyword>
<dbReference type="InterPro" id="IPR036390">
    <property type="entry name" value="WH_DNA-bd_sf"/>
</dbReference>
<dbReference type="AlphaFoldDB" id="A0A4P6JWP4"/>
<organism evidence="8 9">
    <name type="scientific">Ktedonosporobacter rubrisoli</name>
    <dbReference type="NCBI Taxonomy" id="2509675"/>
    <lineage>
        <taxon>Bacteria</taxon>
        <taxon>Bacillati</taxon>
        <taxon>Chloroflexota</taxon>
        <taxon>Ktedonobacteria</taxon>
        <taxon>Ktedonobacterales</taxon>
        <taxon>Ktedonosporobacteraceae</taxon>
        <taxon>Ktedonosporobacter</taxon>
    </lineage>
</organism>
<evidence type="ECO:0000256" key="1">
    <source>
        <dbReference type="ARBA" id="ARBA00022603"/>
    </source>
</evidence>
<dbReference type="RefSeq" id="WP_129890868.1">
    <property type="nucleotide sequence ID" value="NZ_CP035758.1"/>
</dbReference>
<keyword evidence="1 8" id="KW-0489">Methyltransferase</keyword>
<dbReference type="GO" id="GO:0032259">
    <property type="term" value="P:methylation"/>
    <property type="evidence" value="ECO:0007669"/>
    <property type="project" value="UniProtKB-KW"/>
</dbReference>
<accession>A0A4P6JWP4</accession>
<protein>
    <submittedName>
        <fullName evidence="8">SAM-dependent methyltransferase</fullName>
    </submittedName>
</protein>
<keyword evidence="3" id="KW-0949">S-adenosyl-L-methionine</keyword>
<evidence type="ECO:0000256" key="5">
    <source>
        <dbReference type="SAM" id="MobiDB-lite"/>
    </source>
</evidence>